<protein>
    <recommendedName>
        <fullName evidence="3">Fibronectin type-III domain-containing protein</fullName>
    </recommendedName>
</protein>
<dbReference type="InterPro" id="IPR003961">
    <property type="entry name" value="FN3_dom"/>
</dbReference>
<sequence>MIGRFFKIFLPVITVLSLFVFGALASRANAYDQERNLGSIRVCKIVVDANGNITDGGEFPGTKFEISGINPDPNSEADPVGTIGTSTFNTPLNLNSDLLYKDEENDAECITYDELKIGGYFYGVETITSPNSWADPKYNDQFTVAVMDLEDFFNYDGNLFDGNPLNDDARNKNADGHIVLNEDRPNRTLIVLNVAVGAPAVGGGQSLSAASTPSCPSDGPQKVDQIWFSDIKSGEVTVHWANKGDAQGYHIAYGPSADNMLWGVEVAGNLNTYTLKNLPGGDLFVKIVAKKSADCGGPTSEAFKVGGVGGGQVLGASTLAKTGVVENLMLFILGFGTLSLGLWQTQKALQAKSR</sequence>
<accession>A0A0G0RMC5</accession>
<evidence type="ECO:0000313" key="2">
    <source>
        <dbReference type="Proteomes" id="UP000034531"/>
    </source>
</evidence>
<name>A0A0G0RMC5_9BACT</name>
<proteinExistence type="predicted"/>
<dbReference type="CDD" id="cd00063">
    <property type="entry name" value="FN3"/>
    <property type="match status" value="1"/>
</dbReference>
<evidence type="ECO:0000313" key="1">
    <source>
        <dbReference type="EMBL" id="KKR51051.1"/>
    </source>
</evidence>
<dbReference type="Proteomes" id="UP000034531">
    <property type="component" value="Unassembled WGS sequence"/>
</dbReference>
<dbReference type="Gene3D" id="2.60.40.10">
    <property type="entry name" value="Immunoglobulins"/>
    <property type="match status" value="1"/>
</dbReference>
<dbReference type="SUPFAM" id="SSF49265">
    <property type="entry name" value="Fibronectin type III"/>
    <property type="match status" value="1"/>
</dbReference>
<dbReference type="AlphaFoldDB" id="A0A0G0RMC5"/>
<evidence type="ECO:0008006" key="3">
    <source>
        <dbReference type="Google" id="ProtNLM"/>
    </source>
</evidence>
<dbReference type="InterPro" id="IPR013783">
    <property type="entry name" value="Ig-like_fold"/>
</dbReference>
<organism evidence="1 2">
    <name type="scientific">Candidatus Curtissbacteria bacterium GW2011_GWA1_40_16</name>
    <dbReference type="NCBI Taxonomy" id="1618405"/>
    <lineage>
        <taxon>Bacteria</taxon>
        <taxon>Candidatus Curtissiibacteriota</taxon>
    </lineage>
</organism>
<gene>
    <name evidence="1" type="ORF">UT84_C0003G0046</name>
</gene>
<comment type="caution">
    <text evidence="1">The sequence shown here is derived from an EMBL/GenBank/DDBJ whole genome shotgun (WGS) entry which is preliminary data.</text>
</comment>
<reference evidence="1 2" key="1">
    <citation type="journal article" date="2015" name="Nature">
        <title>rRNA introns, odd ribosomes, and small enigmatic genomes across a large radiation of phyla.</title>
        <authorList>
            <person name="Brown C.T."/>
            <person name="Hug L.A."/>
            <person name="Thomas B.C."/>
            <person name="Sharon I."/>
            <person name="Castelle C.J."/>
            <person name="Singh A."/>
            <person name="Wilkins M.J."/>
            <person name="Williams K.H."/>
            <person name="Banfield J.F."/>
        </authorList>
    </citation>
    <scope>NUCLEOTIDE SEQUENCE [LARGE SCALE GENOMIC DNA]</scope>
</reference>
<dbReference type="InterPro" id="IPR036116">
    <property type="entry name" value="FN3_sf"/>
</dbReference>
<dbReference type="EMBL" id="LBYI01000003">
    <property type="protein sequence ID" value="KKR51051.1"/>
    <property type="molecule type" value="Genomic_DNA"/>
</dbReference>